<dbReference type="PANTHER" id="PTHR30404:SF0">
    <property type="entry name" value="N-ACETYLMURAMOYL-L-ALANINE AMIDASE AMIC"/>
    <property type="match status" value="1"/>
</dbReference>
<dbReference type="InterPro" id="IPR050695">
    <property type="entry name" value="N-acetylmuramoyl_amidase_3"/>
</dbReference>
<evidence type="ECO:0000256" key="2">
    <source>
        <dbReference type="ARBA" id="ARBA00011901"/>
    </source>
</evidence>
<dbReference type="EMBL" id="QURB01000001">
    <property type="protein sequence ID" value="RFC55473.1"/>
    <property type="molecule type" value="Genomic_DNA"/>
</dbReference>
<dbReference type="InterPro" id="IPR002508">
    <property type="entry name" value="MurNAc-LAA_cat"/>
</dbReference>
<dbReference type="AlphaFoldDB" id="A0A3E1F157"/>
<evidence type="ECO:0000259" key="4">
    <source>
        <dbReference type="SMART" id="SM00646"/>
    </source>
</evidence>
<dbReference type="OrthoDB" id="9806267at2"/>
<dbReference type="Gene3D" id="3.40.630.40">
    <property type="entry name" value="Zn-dependent exopeptidases"/>
    <property type="match status" value="1"/>
</dbReference>
<dbReference type="GO" id="GO:0009253">
    <property type="term" value="P:peptidoglycan catabolic process"/>
    <property type="evidence" value="ECO:0007669"/>
    <property type="project" value="InterPro"/>
</dbReference>
<comment type="catalytic activity">
    <reaction evidence="1">
        <text>Hydrolyzes the link between N-acetylmuramoyl residues and L-amino acid residues in certain cell-wall glycopeptides.</text>
        <dbReference type="EC" id="3.5.1.28"/>
    </reaction>
</comment>
<dbReference type="CDD" id="cd02696">
    <property type="entry name" value="MurNAc-LAA"/>
    <property type="match status" value="1"/>
</dbReference>
<accession>A0A3E1F157</accession>
<keyword evidence="3" id="KW-0378">Hydrolase</keyword>
<dbReference type="SUPFAM" id="SSF53187">
    <property type="entry name" value="Zn-dependent exopeptidases"/>
    <property type="match status" value="1"/>
</dbReference>
<protein>
    <recommendedName>
        <fullName evidence="2">N-acetylmuramoyl-L-alanine amidase</fullName>
        <ecNumber evidence="2">3.5.1.28</ecNumber>
    </recommendedName>
</protein>
<dbReference type="RefSeq" id="WP_116879310.1">
    <property type="nucleotide sequence ID" value="NZ_QURB01000001.1"/>
</dbReference>
<dbReference type="PANTHER" id="PTHR30404">
    <property type="entry name" value="N-ACETYLMURAMOYL-L-ALANINE AMIDASE"/>
    <property type="match status" value="1"/>
</dbReference>
<reference evidence="5 6" key="1">
    <citation type="submission" date="2018-08" db="EMBL/GenBank/DDBJ databases">
        <title>The draft genome squence of Brumimicrobium sp. N62.</title>
        <authorList>
            <person name="Du Z.-J."/>
            <person name="Luo H.-R."/>
        </authorList>
    </citation>
    <scope>NUCLEOTIDE SEQUENCE [LARGE SCALE GENOMIC DNA]</scope>
    <source>
        <strain evidence="5 6">N62</strain>
    </source>
</reference>
<gene>
    <name evidence="5" type="ORF">DXU93_00635</name>
</gene>
<organism evidence="5 6">
    <name type="scientific">Brumimicrobium aurantiacum</name>
    <dbReference type="NCBI Taxonomy" id="1737063"/>
    <lineage>
        <taxon>Bacteria</taxon>
        <taxon>Pseudomonadati</taxon>
        <taxon>Bacteroidota</taxon>
        <taxon>Flavobacteriia</taxon>
        <taxon>Flavobacteriales</taxon>
        <taxon>Crocinitomicaceae</taxon>
        <taxon>Brumimicrobium</taxon>
    </lineage>
</organism>
<feature type="domain" description="MurNAc-LAA" evidence="4">
    <location>
        <begin position="85"/>
        <end position="194"/>
    </location>
</feature>
<dbReference type="SMART" id="SM00646">
    <property type="entry name" value="Ami_3"/>
    <property type="match status" value="1"/>
</dbReference>
<dbReference type="EC" id="3.5.1.28" evidence="2"/>
<comment type="caution">
    <text evidence="5">The sequence shown here is derived from an EMBL/GenBank/DDBJ whole genome shotgun (WGS) entry which is preliminary data.</text>
</comment>
<dbReference type="Pfam" id="PF01520">
    <property type="entry name" value="Amidase_3"/>
    <property type="match status" value="1"/>
</dbReference>
<proteinExistence type="predicted"/>
<evidence type="ECO:0000256" key="1">
    <source>
        <dbReference type="ARBA" id="ARBA00001561"/>
    </source>
</evidence>
<evidence type="ECO:0000313" key="6">
    <source>
        <dbReference type="Proteomes" id="UP000257127"/>
    </source>
</evidence>
<evidence type="ECO:0000313" key="5">
    <source>
        <dbReference type="EMBL" id="RFC55473.1"/>
    </source>
</evidence>
<dbReference type="GO" id="GO:0008745">
    <property type="term" value="F:N-acetylmuramoyl-L-alanine amidase activity"/>
    <property type="evidence" value="ECO:0007669"/>
    <property type="project" value="UniProtKB-EC"/>
</dbReference>
<keyword evidence="6" id="KW-1185">Reference proteome</keyword>
<name>A0A3E1F157_9FLAO</name>
<evidence type="ECO:0000256" key="3">
    <source>
        <dbReference type="ARBA" id="ARBA00022801"/>
    </source>
</evidence>
<sequence length="195" mass="22120">MKYLLKFIGIALLIFTFAFSGVNDRIIVLDIGHGEKDTGAKHDHINEKDVVFNIAKKIKELHKSKHTKIVLTRDSDAFVTLEERAEMINKINPEFVISLHANWHSDKNKKGTEIYISNNNTEIEKSQELAKNISDSFGNKNITIKNANFNILTKVNSPSALIELGFLTNDEERKLLTSEKGQLEFANAILRLLKD</sequence>
<dbReference type="Proteomes" id="UP000257127">
    <property type="component" value="Unassembled WGS sequence"/>
</dbReference>
<dbReference type="GO" id="GO:0030288">
    <property type="term" value="C:outer membrane-bounded periplasmic space"/>
    <property type="evidence" value="ECO:0007669"/>
    <property type="project" value="TreeGrafter"/>
</dbReference>